<gene>
    <name evidence="1" type="ORF">QP177_06920</name>
</gene>
<dbReference type="Proteomes" id="UP001240561">
    <property type="component" value="Unassembled WGS sequence"/>
</dbReference>
<accession>A0ABD4ZBY7</accession>
<dbReference type="RefSeq" id="WP_285060888.1">
    <property type="nucleotide sequence ID" value="NZ_JASOGJ010000041.1"/>
</dbReference>
<dbReference type="AlphaFoldDB" id="A0ABD4ZBY7"/>
<feature type="non-terminal residue" evidence="1">
    <location>
        <position position="125"/>
    </location>
</feature>
<protein>
    <submittedName>
        <fullName evidence="1">Uncharacterized protein</fullName>
    </submittedName>
</protein>
<comment type="caution">
    <text evidence="1">The sequence shown here is derived from an EMBL/GenBank/DDBJ whole genome shotgun (WGS) entry which is preliminary data.</text>
</comment>
<proteinExistence type="predicted"/>
<evidence type="ECO:0000313" key="1">
    <source>
        <dbReference type="EMBL" id="MDK6696282.1"/>
    </source>
</evidence>
<evidence type="ECO:0000313" key="2">
    <source>
        <dbReference type="Proteomes" id="UP001240561"/>
    </source>
</evidence>
<reference evidence="1 2" key="1">
    <citation type="submission" date="2023-05" db="EMBL/GenBank/DDBJ databases">
        <title>Cataloging the Phylogenetic Diversity of Human Bladder Bacteria.</title>
        <authorList>
            <person name="Du J."/>
        </authorList>
    </citation>
    <scope>NUCLEOTIDE SEQUENCE [LARGE SCALE GENOMIC DNA]</scope>
    <source>
        <strain evidence="1 2">UMB9230</strain>
    </source>
</reference>
<dbReference type="EMBL" id="JASOGJ010000041">
    <property type="protein sequence ID" value="MDK6696282.1"/>
    <property type="molecule type" value="Genomic_DNA"/>
</dbReference>
<name>A0ABD4ZBY7_GARVA</name>
<organism evidence="1 2">
    <name type="scientific">Gardnerella vaginalis</name>
    <dbReference type="NCBI Taxonomy" id="2702"/>
    <lineage>
        <taxon>Bacteria</taxon>
        <taxon>Bacillati</taxon>
        <taxon>Actinomycetota</taxon>
        <taxon>Actinomycetes</taxon>
        <taxon>Bifidobacteriales</taxon>
        <taxon>Bifidobacteriaceae</taxon>
        <taxon>Gardnerella</taxon>
    </lineage>
</organism>
<sequence>MRIAKPIQRRVDRATYYDLSVIFTGWYMHRKCSPEACAAFGLVKGEQFELSLEFVEVFSGLLSSGVDLYQHKSGSLVWDECDTIHKAVRRKVVKKSRNGWTLTQPTIEACQIQLLSWHSSMMSVY</sequence>